<name>A0A7S7SK03_PALFE</name>
<gene>
    <name evidence="2" type="ORF">IRI77_27325</name>
</gene>
<sequence>MAAKPAFATGAQVEHPKFGPGSVMTCTDQHIVIKFDESGERKFVLEIALPSIKKIDRQPPADKKRASKKKAAAAAPAAAAN</sequence>
<dbReference type="EMBL" id="CP063849">
    <property type="protein sequence ID" value="QOY86485.1"/>
    <property type="molecule type" value="Genomic_DNA"/>
</dbReference>
<keyword evidence="3" id="KW-1185">Reference proteome</keyword>
<evidence type="ECO:0000313" key="2">
    <source>
        <dbReference type="EMBL" id="QOY86485.1"/>
    </source>
</evidence>
<dbReference type="AlphaFoldDB" id="A0A7S7SK03"/>
<dbReference type="KEGG" id="pfer:IRI77_27325"/>
<reference evidence="2 3" key="1">
    <citation type="submission" date="2020-10" db="EMBL/GenBank/DDBJ databases">
        <title>Complete genome sequence of Paludibaculum fermentans P105T, a facultatively anaerobic acidobacterium capable of dissimilatory Fe(III) reduction.</title>
        <authorList>
            <person name="Dedysh S.N."/>
            <person name="Beletsky A.V."/>
            <person name="Kulichevskaya I.S."/>
            <person name="Mardanov A.V."/>
            <person name="Ravin N.V."/>
        </authorList>
    </citation>
    <scope>NUCLEOTIDE SEQUENCE [LARGE SCALE GENOMIC DNA]</scope>
    <source>
        <strain evidence="2 3">P105</strain>
    </source>
</reference>
<evidence type="ECO:0000313" key="3">
    <source>
        <dbReference type="Proteomes" id="UP000593892"/>
    </source>
</evidence>
<accession>A0A7S7SK03</accession>
<organism evidence="2 3">
    <name type="scientific">Paludibaculum fermentans</name>
    <dbReference type="NCBI Taxonomy" id="1473598"/>
    <lineage>
        <taxon>Bacteria</taxon>
        <taxon>Pseudomonadati</taxon>
        <taxon>Acidobacteriota</taxon>
        <taxon>Terriglobia</taxon>
        <taxon>Bryobacterales</taxon>
        <taxon>Bryobacteraceae</taxon>
        <taxon>Paludibaculum</taxon>
    </lineage>
</organism>
<feature type="region of interest" description="Disordered" evidence="1">
    <location>
        <begin position="1"/>
        <end position="21"/>
    </location>
</feature>
<dbReference type="RefSeq" id="WP_194448154.1">
    <property type="nucleotide sequence ID" value="NZ_CP063849.1"/>
</dbReference>
<evidence type="ECO:0000256" key="1">
    <source>
        <dbReference type="SAM" id="MobiDB-lite"/>
    </source>
</evidence>
<protein>
    <submittedName>
        <fullName evidence="2">Uncharacterized protein</fullName>
    </submittedName>
</protein>
<feature type="region of interest" description="Disordered" evidence="1">
    <location>
        <begin position="54"/>
        <end position="81"/>
    </location>
</feature>
<dbReference type="Proteomes" id="UP000593892">
    <property type="component" value="Chromosome"/>
</dbReference>
<feature type="compositionally biased region" description="Low complexity" evidence="1">
    <location>
        <begin position="72"/>
        <end position="81"/>
    </location>
</feature>
<proteinExistence type="predicted"/>
<feature type="compositionally biased region" description="Basic and acidic residues" evidence="1">
    <location>
        <begin position="54"/>
        <end position="64"/>
    </location>
</feature>